<evidence type="ECO:0000256" key="4">
    <source>
        <dbReference type="ARBA" id="ARBA00022741"/>
    </source>
</evidence>
<keyword evidence="3" id="KW-0808">Transferase</keyword>
<dbReference type="SMART" id="SM00220">
    <property type="entry name" value="S_TKc"/>
    <property type="match status" value="1"/>
</dbReference>
<keyword evidence="6 9" id="KW-0067">ATP-binding</keyword>
<keyword evidence="4 9" id="KW-0547">Nucleotide-binding</keyword>
<keyword evidence="2 10" id="KW-0723">Serine/threonine-protein kinase</keyword>
<protein>
    <recommendedName>
        <fullName evidence="1">non-specific serine/threonine protein kinase</fullName>
        <ecNumber evidence="1">2.7.11.1</ecNumber>
    </recommendedName>
</protein>
<comment type="catalytic activity">
    <reaction evidence="7">
        <text>L-threonyl-[protein] + ATP = O-phospho-L-threonyl-[protein] + ADP + H(+)</text>
        <dbReference type="Rhea" id="RHEA:46608"/>
        <dbReference type="Rhea" id="RHEA-COMP:11060"/>
        <dbReference type="Rhea" id="RHEA-COMP:11605"/>
        <dbReference type="ChEBI" id="CHEBI:15378"/>
        <dbReference type="ChEBI" id="CHEBI:30013"/>
        <dbReference type="ChEBI" id="CHEBI:30616"/>
        <dbReference type="ChEBI" id="CHEBI:61977"/>
        <dbReference type="ChEBI" id="CHEBI:456216"/>
        <dbReference type="EC" id="2.7.11.1"/>
    </reaction>
</comment>
<evidence type="ECO:0000256" key="2">
    <source>
        <dbReference type="ARBA" id="ARBA00022527"/>
    </source>
</evidence>
<dbReference type="InterPro" id="IPR000719">
    <property type="entry name" value="Prot_kinase_dom"/>
</dbReference>
<evidence type="ECO:0000256" key="7">
    <source>
        <dbReference type="ARBA" id="ARBA00047899"/>
    </source>
</evidence>
<evidence type="ECO:0000256" key="1">
    <source>
        <dbReference type="ARBA" id="ARBA00012513"/>
    </source>
</evidence>
<keyword evidence="5 12" id="KW-0418">Kinase</keyword>
<dbReference type="GO" id="GO:0000245">
    <property type="term" value="P:spliceosomal complex assembly"/>
    <property type="evidence" value="ECO:0007669"/>
    <property type="project" value="TreeGrafter"/>
</dbReference>
<evidence type="ECO:0000313" key="12">
    <source>
        <dbReference type="EMBL" id="KAH7262852.1"/>
    </source>
</evidence>
<dbReference type="InterPro" id="IPR017441">
    <property type="entry name" value="Protein_kinase_ATP_BS"/>
</dbReference>
<dbReference type="OrthoDB" id="5979581at2759"/>
<dbReference type="GO" id="GO:0004674">
    <property type="term" value="F:protein serine/threonine kinase activity"/>
    <property type="evidence" value="ECO:0007669"/>
    <property type="project" value="UniProtKB-KW"/>
</dbReference>
<evidence type="ECO:0000256" key="6">
    <source>
        <dbReference type="ARBA" id="ARBA00022840"/>
    </source>
</evidence>
<dbReference type="EMBL" id="JAGPXF010000001">
    <property type="protein sequence ID" value="KAH7262852.1"/>
    <property type="molecule type" value="Genomic_DNA"/>
</dbReference>
<comment type="caution">
    <text evidence="12">The sequence shown here is derived from an EMBL/GenBank/DDBJ whole genome shotgun (WGS) entry which is preliminary data.</text>
</comment>
<keyword evidence="13" id="KW-1185">Reference proteome</keyword>
<dbReference type="InterPro" id="IPR051334">
    <property type="entry name" value="SRPK"/>
</dbReference>
<evidence type="ECO:0000259" key="11">
    <source>
        <dbReference type="PROSITE" id="PS50011"/>
    </source>
</evidence>
<dbReference type="InterPro" id="IPR011009">
    <property type="entry name" value="Kinase-like_dom_sf"/>
</dbReference>
<evidence type="ECO:0000256" key="10">
    <source>
        <dbReference type="RuleBase" id="RU000304"/>
    </source>
</evidence>
<organism evidence="12 13">
    <name type="scientific">Fusarium tricinctum</name>
    <dbReference type="NCBI Taxonomy" id="61284"/>
    <lineage>
        <taxon>Eukaryota</taxon>
        <taxon>Fungi</taxon>
        <taxon>Dikarya</taxon>
        <taxon>Ascomycota</taxon>
        <taxon>Pezizomycotina</taxon>
        <taxon>Sordariomycetes</taxon>
        <taxon>Hypocreomycetidae</taxon>
        <taxon>Hypocreales</taxon>
        <taxon>Nectriaceae</taxon>
        <taxon>Fusarium</taxon>
        <taxon>Fusarium tricinctum species complex</taxon>
    </lineage>
</organism>
<name>A0A8K0S8P9_9HYPO</name>
<dbReference type="PROSITE" id="PS50011">
    <property type="entry name" value="PROTEIN_KINASE_DOM"/>
    <property type="match status" value="1"/>
</dbReference>
<dbReference type="PANTHER" id="PTHR47634">
    <property type="entry name" value="PROTEIN KINASE DOMAIN-CONTAINING PROTEIN-RELATED"/>
    <property type="match status" value="1"/>
</dbReference>
<proteinExistence type="inferred from homology"/>
<reference evidence="12" key="1">
    <citation type="journal article" date="2021" name="Nat. Commun.">
        <title>Genetic determinants of endophytism in the Arabidopsis root mycobiome.</title>
        <authorList>
            <person name="Mesny F."/>
            <person name="Miyauchi S."/>
            <person name="Thiergart T."/>
            <person name="Pickel B."/>
            <person name="Atanasova L."/>
            <person name="Karlsson M."/>
            <person name="Huettel B."/>
            <person name="Barry K.W."/>
            <person name="Haridas S."/>
            <person name="Chen C."/>
            <person name="Bauer D."/>
            <person name="Andreopoulos W."/>
            <person name="Pangilinan J."/>
            <person name="LaButti K."/>
            <person name="Riley R."/>
            <person name="Lipzen A."/>
            <person name="Clum A."/>
            <person name="Drula E."/>
            <person name="Henrissat B."/>
            <person name="Kohler A."/>
            <person name="Grigoriev I.V."/>
            <person name="Martin F.M."/>
            <person name="Hacquard S."/>
        </authorList>
    </citation>
    <scope>NUCLEOTIDE SEQUENCE</scope>
    <source>
        <strain evidence="12">MPI-SDFR-AT-0068</strain>
    </source>
</reference>
<dbReference type="PANTHER" id="PTHR47634:SF9">
    <property type="entry name" value="PROTEIN KINASE DOMAIN-CONTAINING PROTEIN-RELATED"/>
    <property type="match status" value="1"/>
</dbReference>
<dbReference type="GO" id="GO:0005524">
    <property type="term" value="F:ATP binding"/>
    <property type="evidence" value="ECO:0007669"/>
    <property type="project" value="UniProtKB-UniRule"/>
</dbReference>
<dbReference type="Gene3D" id="1.10.510.10">
    <property type="entry name" value="Transferase(Phosphotransferase) domain 1"/>
    <property type="match status" value="1"/>
</dbReference>
<dbReference type="GO" id="GO:0050684">
    <property type="term" value="P:regulation of mRNA processing"/>
    <property type="evidence" value="ECO:0007669"/>
    <property type="project" value="TreeGrafter"/>
</dbReference>
<feature type="domain" description="Protein kinase" evidence="11">
    <location>
        <begin position="57"/>
        <end position="414"/>
    </location>
</feature>
<dbReference type="InterPro" id="IPR008271">
    <property type="entry name" value="Ser/Thr_kinase_AS"/>
</dbReference>
<evidence type="ECO:0000313" key="13">
    <source>
        <dbReference type="Proteomes" id="UP000813427"/>
    </source>
</evidence>
<dbReference type="SUPFAM" id="SSF56112">
    <property type="entry name" value="Protein kinase-like (PK-like)"/>
    <property type="match status" value="1"/>
</dbReference>
<dbReference type="Gene3D" id="3.30.200.20">
    <property type="entry name" value="Phosphorylase Kinase, domain 1"/>
    <property type="match status" value="1"/>
</dbReference>
<evidence type="ECO:0000256" key="5">
    <source>
        <dbReference type="ARBA" id="ARBA00022777"/>
    </source>
</evidence>
<accession>A0A8K0S8P9</accession>
<evidence type="ECO:0000256" key="9">
    <source>
        <dbReference type="PROSITE-ProRule" id="PRU10141"/>
    </source>
</evidence>
<dbReference type="Proteomes" id="UP000813427">
    <property type="component" value="Unassembled WGS sequence"/>
</dbReference>
<feature type="binding site" evidence="9">
    <location>
        <position position="91"/>
    </location>
    <ligand>
        <name>ATP</name>
        <dbReference type="ChEBI" id="CHEBI:30616"/>
    </ligand>
</feature>
<gene>
    <name evidence="12" type="ORF">BKA59DRAFT_489518</name>
</gene>
<dbReference type="PROSITE" id="PS00107">
    <property type="entry name" value="PROTEIN_KINASE_ATP"/>
    <property type="match status" value="1"/>
</dbReference>
<sequence length="426" mass="48949">MNRAWPLKSLCRRPWPVSSVTAPLLDLSIPIEEENTPDYHADRFYPIKLGQVLNKRYQVATKLGHGASSTVWLARDLSRWRWSKEKYVAIKVNAIGRPSRRFPPDNEIDILRHISQVNRKHTGWRYIRKLSDSFSLDGSLGTHRCLVIQALREPLWIYCGRFKGGVIPPDILKIQIQMILEGLDYLHSECQVIHADLKPDNIMVRAEDVSIFQRDAQDEFENPLPQKPIDDKRTIYLCRNNFGRLVAGDGNIQIVDFDLSVRSKPGQIHTGATQAEIYRAPEVILDAGYSYSADIWSLGVLLWDLLEGEALFLPRLHGSSEYDDESHLGQITALIGPRPQNILSNGRRNSMFYKPNGELKDPGRVPEGLSFDSAINRISGEEKVQFIRFVKRMMKWSPEGEIRQNNCLMTHGWRKSLRKVREGRRM</sequence>
<evidence type="ECO:0000256" key="3">
    <source>
        <dbReference type="ARBA" id="ARBA00022679"/>
    </source>
</evidence>
<dbReference type="AlphaFoldDB" id="A0A8K0S8P9"/>
<evidence type="ECO:0000256" key="8">
    <source>
        <dbReference type="ARBA" id="ARBA00048679"/>
    </source>
</evidence>
<dbReference type="PROSITE" id="PS00108">
    <property type="entry name" value="PROTEIN_KINASE_ST"/>
    <property type="match status" value="1"/>
</dbReference>
<dbReference type="Pfam" id="PF00069">
    <property type="entry name" value="Pkinase"/>
    <property type="match status" value="1"/>
</dbReference>
<dbReference type="EC" id="2.7.11.1" evidence="1"/>
<comment type="catalytic activity">
    <reaction evidence="8">
        <text>L-seryl-[protein] + ATP = O-phospho-L-seryl-[protein] + ADP + H(+)</text>
        <dbReference type="Rhea" id="RHEA:17989"/>
        <dbReference type="Rhea" id="RHEA-COMP:9863"/>
        <dbReference type="Rhea" id="RHEA-COMP:11604"/>
        <dbReference type="ChEBI" id="CHEBI:15378"/>
        <dbReference type="ChEBI" id="CHEBI:29999"/>
        <dbReference type="ChEBI" id="CHEBI:30616"/>
        <dbReference type="ChEBI" id="CHEBI:83421"/>
        <dbReference type="ChEBI" id="CHEBI:456216"/>
        <dbReference type="EC" id="2.7.11.1"/>
    </reaction>
</comment>
<comment type="similarity">
    <text evidence="10">Belongs to the protein kinase superfamily.</text>
</comment>